<proteinExistence type="inferred from homology"/>
<feature type="domain" description="Carrier" evidence="7">
    <location>
        <begin position="1858"/>
        <end position="1932"/>
    </location>
</feature>
<dbReference type="SUPFAM" id="SSF47336">
    <property type="entry name" value="ACP-like"/>
    <property type="match status" value="2"/>
</dbReference>
<evidence type="ECO:0000256" key="5">
    <source>
        <dbReference type="ARBA" id="ARBA00022737"/>
    </source>
</evidence>
<dbReference type="FunFam" id="1.10.1200.10:FF:000005">
    <property type="entry name" value="Nonribosomal peptide synthetase 1"/>
    <property type="match status" value="1"/>
</dbReference>
<dbReference type="Gene3D" id="3.30.559.30">
    <property type="entry name" value="Nonribosomal peptide synthetase, condensation domain"/>
    <property type="match status" value="3"/>
</dbReference>
<dbReference type="GO" id="GO:0003824">
    <property type="term" value="F:catalytic activity"/>
    <property type="evidence" value="ECO:0007669"/>
    <property type="project" value="InterPro"/>
</dbReference>
<dbReference type="FunFam" id="3.40.50.980:FF:000001">
    <property type="entry name" value="Non-ribosomal peptide synthetase"/>
    <property type="match status" value="2"/>
</dbReference>
<organism evidence="8 9">
    <name type="scientific">Streptantibioticus cattleyicolor (strain ATCC 35852 / DSM 46488 / JCM 4925 / NBRC 14057 / NRRL 8057)</name>
    <name type="common">Streptomyces cattleya</name>
    <dbReference type="NCBI Taxonomy" id="1003195"/>
    <lineage>
        <taxon>Bacteria</taxon>
        <taxon>Bacillati</taxon>
        <taxon>Actinomycetota</taxon>
        <taxon>Actinomycetes</taxon>
        <taxon>Kitasatosporales</taxon>
        <taxon>Streptomycetaceae</taxon>
        <taxon>Streptantibioticus</taxon>
    </lineage>
</organism>
<protein>
    <submittedName>
        <fullName evidence="8">Putative non-ribosomal peptide synthetase</fullName>
    </submittedName>
</protein>
<dbReference type="InterPro" id="IPR036736">
    <property type="entry name" value="ACP-like_sf"/>
</dbReference>
<gene>
    <name evidence="8" type="ordered locus">SCATT_26650</name>
</gene>
<evidence type="ECO:0000256" key="4">
    <source>
        <dbReference type="ARBA" id="ARBA00022553"/>
    </source>
</evidence>
<evidence type="ECO:0000313" key="9">
    <source>
        <dbReference type="Proteomes" id="UP000007842"/>
    </source>
</evidence>
<dbReference type="InterPro" id="IPR023213">
    <property type="entry name" value="CAT-like_dom_sf"/>
</dbReference>
<dbReference type="Pfam" id="PF13193">
    <property type="entry name" value="AMP-binding_C"/>
    <property type="match status" value="2"/>
</dbReference>
<evidence type="ECO:0000256" key="1">
    <source>
        <dbReference type="ARBA" id="ARBA00001957"/>
    </source>
</evidence>
<dbReference type="InterPro" id="IPR000873">
    <property type="entry name" value="AMP-dep_synth/lig_dom"/>
</dbReference>
<dbReference type="Proteomes" id="UP000007842">
    <property type="component" value="Chromosome"/>
</dbReference>
<dbReference type="NCBIfam" id="TIGR01733">
    <property type="entry name" value="AA-adenyl-dom"/>
    <property type="match status" value="2"/>
</dbReference>
<dbReference type="Pfam" id="PF00668">
    <property type="entry name" value="Condensation"/>
    <property type="match status" value="3"/>
</dbReference>
<dbReference type="KEGG" id="scy:SCATT_26650"/>
<dbReference type="FunFam" id="2.30.38.10:FF:000001">
    <property type="entry name" value="Non-ribosomal peptide synthetase PvdI"/>
    <property type="match status" value="2"/>
</dbReference>
<dbReference type="SMART" id="SM00823">
    <property type="entry name" value="PKS_PP"/>
    <property type="match status" value="2"/>
</dbReference>
<dbReference type="NCBIfam" id="TIGR01720">
    <property type="entry name" value="NRPS-para261"/>
    <property type="match status" value="1"/>
</dbReference>
<dbReference type="GO" id="GO:0031177">
    <property type="term" value="F:phosphopantetheine binding"/>
    <property type="evidence" value="ECO:0007669"/>
    <property type="project" value="InterPro"/>
</dbReference>
<dbReference type="SUPFAM" id="SSF56801">
    <property type="entry name" value="Acetyl-CoA synthetase-like"/>
    <property type="match status" value="2"/>
</dbReference>
<keyword evidence="3" id="KW-0596">Phosphopantetheine</keyword>
<dbReference type="Gene3D" id="3.30.559.10">
    <property type="entry name" value="Chloramphenicol acetyltransferase-like domain"/>
    <property type="match status" value="2"/>
</dbReference>
<dbReference type="GO" id="GO:0008610">
    <property type="term" value="P:lipid biosynthetic process"/>
    <property type="evidence" value="ECO:0007669"/>
    <property type="project" value="UniProtKB-ARBA"/>
</dbReference>
<comment type="similarity">
    <text evidence="2">Belongs to the ATP-dependent AMP-binding enzyme family.</text>
</comment>
<dbReference type="Pfam" id="PF00501">
    <property type="entry name" value="AMP-binding"/>
    <property type="match status" value="2"/>
</dbReference>
<dbReference type="FunFam" id="3.30.300.30:FF:000010">
    <property type="entry name" value="Enterobactin synthetase component F"/>
    <property type="match status" value="2"/>
</dbReference>
<dbReference type="SUPFAM" id="SSF52777">
    <property type="entry name" value="CoA-dependent acyltransferases"/>
    <property type="match status" value="5"/>
</dbReference>
<dbReference type="PANTHER" id="PTHR45527:SF1">
    <property type="entry name" value="FATTY ACID SYNTHASE"/>
    <property type="match status" value="1"/>
</dbReference>
<name>G8WZR0_STREN</name>
<dbReference type="PANTHER" id="PTHR45527">
    <property type="entry name" value="NONRIBOSOMAL PEPTIDE SYNTHETASE"/>
    <property type="match status" value="1"/>
</dbReference>
<evidence type="ECO:0000313" key="8">
    <source>
        <dbReference type="EMBL" id="AEW95036.1"/>
    </source>
</evidence>
<sequence length="2441" mass="257678">MQYADYALWQRDVLGAEDDPDSLAAEQLAYWAKQLDGVPELLELPLDKPRPAVASHRGATVRYTVDADLHAAVVELARRTDTTVFMVVQAALAVLLSRLGAGTDIPLGTAVAGRTDEALEDLVGFFVNTLVLRTDVSGDPTFRELLARVRETDLAAYAHQDVPFEQVVEAVNPGRSLSHAPLFQVILTLQSNAGGKFTVPGVDARFGEVDTGVAKVDLTFYLEERAHPDGTPAGLVGEIQYAVDLFEGSSAGVLAERLVRVLGGLVSAPDVPVSGVGVLSSSEWDELVVGRNATAREVVPASVAGLFEGWVSRSPGAVALVFEGEELSYGEVDGRANRLARLLIACGVGRESLVALAVPRSVEMVVAALAVHKAGGAYLPVDPEYPAERIAYMLDDAKPVCVVTTSGVSLPPVECARVVLDDEAVTAELAGLSDAVVTDAERGGPLDVRHPAYVIYTSGSTGRPKGVVVTHRGVASLALAQADRLEVAPGARVLQFASLSFDAAAWELVMALANGAALVVAPASRLVAGEPLARLVAEQGVTHVTLPPAVLGVLPDGALPEGVTLVVAGEACAPELVGRWSRGRRMVNAYGPTEATVCATMSAPLSGAVVPPMGGPIANARVYVLDEGLRPVPAGVPGELYLSGAGLARGYLGRPALTAERFVADPFGEPGGRLYRTGDLVRWRADGELEFLGRTDHQVKVRGFRIELGEIESALAGHASVAEALVVVREDGPGGRQLVGYVTPADGCAPDVAELRQHVAASLPDYMVPATVVVLDRWPLTPNGKVDRKRLPVPEFATEGGRAPRTEREETLAAVFADVLGRESVTIDDDFFDLGGHSLLATRLISRLRGELGVELPVRAIFEAPTVAGLAEAVDRAASARPALLPMARPDRLPLSYAQRRLWAAFRLEGPSPTYNIPLALRLTGPLDTDALTAAVRDVVERHEALRTRFAEADGEPYQVVLPADAVPAVAVVPVSGEDALRTALTEAADHRFDLTAEVPLRATLYRITPGEHVLLLLMHHIAADGWSMGPLARDLSEAYGARLAGTAPAWAPLPVGYADYALWQRDVLGAEDDPDSLAARQLAYWAERLSGAPELLELPLDKPRPAVASHRGASVELAVDAALHEALVSLAQETGTTLFMVLHAAVAVLLSRLGAGTDVPVSTVLAGRTDEALDDLVGFFVNTLVLRTDVSGDPTFRELLGRVRETDLAAFAHQDVPFDRVLEAAHVTRALSHTPFFQVSLNLQNNADSALTMRDLTVVPEPVALDAAKADLSFGIRERFTTDGRPAGLTGSLEYAVDLFEGSSAGVLARRLVRVLGGLVSAPDVPVSGVGVLSSSEWDELVVGRNATAREVVPASVAGLFEGWVSRSPGAVALVFEGEELSYGEVDGRANRLARLLIACGVGRESLVALAVPRSVEMVVAALAVHKAGGAYLPVDPEYPAERIAYMLDDAKPVCVVTCGGVQLPPVECARVVLDDAEVLAELAGLDDTTVTDAERGGPLDVRHPAYVIYTSGSTGRPKGVVVTHSGVASLALAQGERFGIQPASRKLQFASFSFDAAAAEMIVTLANGAALVVAPASRLVAGEPLARLVAEQGVTHVTLPPAVLGVLPDGALPEGVTLVVAGEACAPELVGRWSRGRRMVNAYGPTEATVCATMSAPLSGAVVPPMGGPIANARVYVLDEGLRPVPAGVPGELYLAGAGLARGYLGRPALTAERFVADPFGEPGGRLYRTGDLVRWRADGELEFLGRTDHQVKVRGFRIELGEIESALAGHASVAEALVVVREDGPAGRQLVGYVTPADGCAPDVAELRQHVAASLPDYMVPATVVVLDRWPLTPNGKVDRKRLPVPEFATEGGRAPRTEREETLAAVFADVLGRESVTIDDDFFDLGGDSISSIRLVSQARAAGLTVTAQQVFQHRTVAALAAVAEGSAEPAATGGHDPVGPFPMTPIMHWLRELDGPWEGFNQSVTVRVPAGFDHAALTAAVRQWLDHHPALRLRVGGAPDGGWRPEFTAPGTVTAESVLHRVDVTGLTGERLRAVVAENGEKARLRLAPRDGVVTQLVRYDAGPAEPGLLQVLVHHLAVDAVSWHLLLDDLRAACEAAADGRTARLTQPRTPFREWAHRLAEAAREPRWEDGLPVWTATAPATPEPPLGARPLDPRRDTVGTVRDLTLTLPSERVEPLLTTVPAAFSAGVNDVLVTAFALALDEWRRRRGRPAGDGVLIDLEGHGREDVLPGADVSGTVGWFTSLYPVRLRPGPLEWTRVRSGDTGVGDALKAVKEQLRALPGNGVGYGLLRHLNPRTAPRLAGLPVPDVGFNYLGRMASSGPAATAGVAAAWTRVGGLPTPAPRDAGMPVHHTLEVNAVTEDLPGGPRLSVTWSWPAELLAEADVRELAEAWFEALDGLAAHATGADAGGHTPSDLSLALSQEEIDELEAELRSL</sequence>
<dbReference type="InterPro" id="IPR020806">
    <property type="entry name" value="PKS_PP-bd"/>
</dbReference>
<evidence type="ECO:0000256" key="6">
    <source>
        <dbReference type="ARBA" id="ARBA00023194"/>
    </source>
</evidence>
<dbReference type="GO" id="GO:0017000">
    <property type="term" value="P:antibiotic biosynthetic process"/>
    <property type="evidence" value="ECO:0007669"/>
    <property type="project" value="UniProtKB-KW"/>
</dbReference>
<dbReference type="InterPro" id="IPR006162">
    <property type="entry name" value="Ppantetheine_attach_site"/>
</dbReference>
<dbReference type="CDD" id="cd17652">
    <property type="entry name" value="A_NRPS_CmdD_like"/>
    <property type="match status" value="2"/>
</dbReference>
<keyword evidence="9" id="KW-1185">Reference proteome</keyword>
<dbReference type="FunFam" id="1.10.1200.10:FF:000016">
    <property type="entry name" value="Non-ribosomal peptide synthase"/>
    <property type="match status" value="1"/>
</dbReference>
<dbReference type="InterPro" id="IPR045851">
    <property type="entry name" value="AMP-bd_C_sf"/>
</dbReference>
<dbReference type="STRING" id="1003195.SCATT_26650"/>
<reference evidence="9" key="1">
    <citation type="submission" date="2011-12" db="EMBL/GenBank/DDBJ databases">
        <title>Complete genome sequence of Streptomyces cattleya strain DSM 46488.</title>
        <authorList>
            <person name="Ou H.-Y."/>
            <person name="Li P."/>
            <person name="Zhao C."/>
            <person name="O'Hagan D."/>
            <person name="Deng Z."/>
        </authorList>
    </citation>
    <scope>NUCLEOTIDE SEQUENCE [LARGE SCALE GENOMIC DNA]</scope>
    <source>
        <strain evidence="9">ATCC 35852 / DSM 46488 / JCM 4925 / NBRC 14057 / NRRL 8057</strain>
    </source>
</reference>
<dbReference type="InterPro" id="IPR010060">
    <property type="entry name" value="NRPS_synth"/>
</dbReference>
<dbReference type="Pfam" id="PF00550">
    <property type="entry name" value="PP-binding"/>
    <property type="match status" value="2"/>
</dbReference>
<evidence type="ECO:0000256" key="2">
    <source>
        <dbReference type="ARBA" id="ARBA00006432"/>
    </source>
</evidence>
<keyword evidence="6" id="KW-0045">Antibiotic biosynthesis</keyword>
<dbReference type="InterPro" id="IPR010071">
    <property type="entry name" value="AA_adenyl_dom"/>
</dbReference>
<keyword evidence="5" id="KW-0677">Repeat</keyword>
<dbReference type="InterPro" id="IPR020845">
    <property type="entry name" value="AMP-binding_CS"/>
</dbReference>
<dbReference type="Gene3D" id="3.30.300.30">
    <property type="match status" value="2"/>
</dbReference>
<dbReference type="PROSITE" id="PS50075">
    <property type="entry name" value="CARRIER"/>
    <property type="match status" value="2"/>
</dbReference>
<dbReference type="Gene3D" id="1.10.1200.10">
    <property type="entry name" value="ACP-like"/>
    <property type="match status" value="2"/>
</dbReference>
<dbReference type="HOGENOM" id="CLU_000022_0_0_11"/>
<dbReference type="EMBL" id="CP003219">
    <property type="protein sequence ID" value="AEW95036.1"/>
    <property type="molecule type" value="Genomic_DNA"/>
</dbReference>
<dbReference type="InterPro" id="IPR001242">
    <property type="entry name" value="Condensation_dom"/>
</dbReference>
<accession>G8WZR0</accession>
<dbReference type="CDD" id="cd19540">
    <property type="entry name" value="LCL_NRPS-like"/>
    <property type="match status" value="1"/>
</dbReference>
<dbReference type="PATRIC" id="fig|1003195.29.peg.2672"/>
<dbReference type="eggNOG" id="COG1020">
    <property type="taxonomic scope" value="Bacteria"/>
</dbReference>
<comment type="cofactor">
    <cofactor evidence="1">
        <name>pantetheine 4'-phosphate</name>
        <dbReference type="ChEBI" id="CHEBI:47942"/>
    </cofactor>
</comment>
<evidence type="ECO:0000259" key="7">
    <source>
        <dbReference type="PROSITE" id="PS50075"/>
    </source>
</evidence>
<dbReference type="GO" id="GO:0044550">
    <property type="term" value="P:secondary metabolite biosynthetic process"/>
    <property type="evidence" value="ECO:0007669"/>
    <property type="project" value="UniProtKB-ARBA"/>
</dbReference>
<dbReference type="GO" id="GO:0072330">
    <property type="term" value="P:monocarboxylic acid biosynthetic process"/>
    <property type="evidence" value="ECO:0007669"/>
    <property type="project" value="UniProtKB-ARBA"/>
</dbReference>
<evidence type="ECO:0000256" key="3">
    <source>
        <dbReference type="ARBA" id="ARBA00022450"/>
    </source>
</evidence>
<keyword evidence="4" id="KW-0597">Phosphoprotein</keyword>
<dbReference type="InterPro" id="IPR025110">
    <property type="entry name" value="AMP-bd_C"/>
</dbReference>
<dbReference type="Gene3D" id="3.40.50.980">
    <property type="match status" value="4"/>
</dbReference>
<dbReference type="Gene3D" id="2.30.38.10">
    <property type="entry name" value="Luciferase, Domain 3"/>
    <property type="match status" value="2"/>
</dbReference>
<dbReference type="GO" id="GO:0005737">
    <property type="term" value="C:cytoplasm"/>
    <property type="evidence" value="ECO:0007669"/>
    <property type="project" value="TreeGrafter"/>
</dbReference>
<dbReference type="InterPro" id="IPR009081">
    <property type="entry name" value="PP-bd_ACP"/>
</dbReference>
<dbReference type="GO" id="GO:0043041">
    <property type="term" value="P:amino acid activation for nonribosomal peptide biosynthetic process"/>
    <property type="evidence" value="ECO:0007669"/>
    <property type="project" value="TreeGrafter"/>
</dbReference>
<dbReference type="FunFam" id="3.40.50.12780:FF:000012">
    <property type="entry name" value="Non-ribosomal peptide synthetase"/>
    <property type="match status" value="2"/>
</dbReference>
<dbReference type="PROSITE" id="PS00455">
    <property type="entry name" value="AMP_BINDING"/>
    <property type="match status" value="2"/>
</dbReference>
<feature type="domain" description="Carrier" evidence="7">
    <location>
        <begin position="803"/>
        <end position="878"/>
    </location>
</feature>
<dbReference type="PROSITE" id="PS00012">
    <property type="entry name" value="PHOSPHOPANTETHEINE"/>
    <property type="match status" value="2"/>
</dbReference>